<name>A0A853CMB3_9ACTN</name>
<sequence length="460" mass="49795">MDGAGVPRSLWHDTLPAGDLETRRPPLSGPAEADVAIVGGGFTGLWTAYHLVRRDPGLRIVVLEREFAGFGASGRNGGWVSGLLPVSWDTVAARSSRDAAMAWQRAADATVDEVLRTAADEGIDADADTAGYLRLATTEPQAARLRAEVAEAREWGYDDLGWLSRAEARRLVAADGLRGATFTPHCAAVHPAKLVRGLARAVERRGVVVHEGTTVTAIEPHLVRTTAGDVRARIVVRALEGYTRTLAGERRALLPVYSLMLATEPLPADFWAEVGWQQRVTLNDARRLIVYAQRTRDGRIAFGGRGAPYRLGSRLTTASEHARGVHDALRRSLVELFPAAAGARITHRWGGALGVPRDWWPSVRYDPATGLASAGGYSGDGVAMTNLAGRTLADLITGADTELTRLPWVGHRSPPFEPEPLRWLGVNAGFRLAAAIDRRERRTGREPALLDRVMTRLTGH</sequence>
<protein>
    <submittedName>
        <fullName evidence="3">Glycine/D-amino acid oxidase-like deaminating enzyme</fullName>
    </submittedName>
</protein>
<gene>
    <name evidence="3" type="ORF">GGQ55_004599</name>
</gene>
<dbReference type="AlphaFoldDB" id="A0A853CMB3"/>
<dbReference type="InterPro" id="IPR006076">
    <property type="entry name" value="FAD-dep_OxRdtase"/>
</dbReference>
<accession>A0A853CMB3</accession>
<dbReference type="PANTHER" id="PTHR13847">
    <property type="entry name" value="SARCOSINE DEHYDROGENASE-RELATED"/>
    <property type="match status" value="1"/>
</dbReference>
<dbReference type="InterPro" id="IPR036188">
    <property type="entry name" value="FAD/NAD-bd_sf"/>
</dbReference>
<feature type="region of interest" description="Disordered" evidence="1">
    <location>
        <begin position="1"/>
        <end position="29"/>
    </location>
</feature>
<dbReference type="GO" id="GO:0005737">
    <property type="term" value="C:cytoplasm"/>
    <property type="evidence" value="ECO:0007669"/>
    <property type="project" value="TreeGrafter"/>
</dbReference>
<dbReference type="PANTHER" id="PTHR13847:SF285">
    <property type="entry name" value="FAD DEPENDENT OXIDOREDUCTASE DOMAIN-CONTAINING PROTEIN"/>
    <property type="match status" value="1"/>
</dbReference>
<evidence type="ECO:0000256" key="1">
    <source>
        <dbReference type="SAM" id="MobiDB-lite"/>
    </source>
</evidence>
<evidence type="ECO:0000313" key="3">
    <source>
        <dbReference type="EMBL" id="NYJ08321.1"/>
    </source>
</evidence>
<dbReference type="EMBL" id="JACBZT010000001">
    <property type="protein sequence ID" value="NYJ08321.1"/>
    <property type="molecule type" value="Genomic_DNA"/>
</dbReference>
<dbReference type="RefSeq" id="WP_179720811.1">
    <property type="nucleotide sequence ID" value="NZ_JACBZT010000001.1"/>
</dbReference>
<dbReference type="Pfam" id="PF01266">
    <property type="entry name" value="DAO"/>
    <property type="match status" value="1"/>
</dbReference>
<keyword evidence="4" id="KW-1185">Reference proteome</keyword>
<comment type="caution">
    <text evidence="3">The sequence shown here is derived from an EMBL/GenBank/DDBJ whole genome shotgun (WGS) entry which is preliminary data.</text>
</comment>
<feature type="domain" description="FAD dependent oxidoreductase" evidence="2">
    <location>
        <begin position="34"/>
        <end position="395"/>
    </location>
</feature>
<organism evidence="3 4">
    <name type="scientific">Petropleomorpha daqingensis</name>
    <dbReference type="NCBI Taxonomy" id="2026353"/>
    <lineage>
        <taxon>Bacteria</taxon>
        <taxon>Bacillati</taxon>
        <taxon>Actinomycetota</taxon>
        <taxon>Actinomycetes</taxon>
        <taxon>Geodermatophilales</taxon>
        <taxon>Geodermatophilaceae</taxon>
        <taxon>Petropleomorpha</taxon>
    </lineage>
</organism>
<evidence type="ECO:0000313" key="4">
    <source>
        <dbReference type="Proteomes" id="UP000541969"/>
    </source>
</evidence>
<reference evidence="3 4" key="1">
    <citation type="submission" date="2020-07" db="EMBL/GenBank/DDBJ databases">
        <title>Sequencing the genomes of 1000 actinobacteria strains.</title>
        <authorList>
            <person name="Klenk H.-P."/>
        </authorList>
    </citation>
    <scope>NUCLEOTIDE SEQUENCE [LARGE SCALE GENOMIC DNA]</scope>
    <source>
        <strain evidence="3 4">DSM 104001</strain>
    </source>
</reference>
<dbReference type="SUPFAM" id="SSF51905">
    <property type="entry name" value="FAD/NAD(P)-binding domain"/>
    <property type="match status" value="1"/>
</dbReference>
<proteinExistence type="predicted"/>
<dbReference type="Gene3D" id="3.50.50.60">
    <property type="entry name" value="FAD/NAD(P)-binding domain"/>
    <property type="match status" value="1"/>
</dbReference>
<evidence type="ECO:0000259" key="2">
    <source>
        <dbReference type="Pfam" id="PF01266"/>
    </source>
</evidence>
<dbReference type="Gene3D" id="3.30.9.10">
    <property type="entry name" value="D-Amino Acid Oxidase, subunit A, domain 2"/>
    <property type="match status" value="1"/>
</dbReference>
<dbReference type="Proteomes" id="UP000541969">
    <property type="component" value="Unassembled WGS sequence"/>
</dbReference>